<feature type="compositionally biased region" description="Basic and acidic residues" evidence="1">
    <location>
        <begin position="241"/>
        <end position="254"/>
    </location>
</feature>
<dbReference type="OrthoDB" id="6747088at2759"/>
<name>U4TWU1_DENPD</name>
<feature type="compositionally biased region" description="Basic and acidic residues" evidence="1">
    <location>
        <begin position="185"/>
        <end position="195"/>
    </location>
</feature>
<organism evidence="2 3">
    <name type="scientific">Dendroctonus ponderosae</name>
    <name type="common">Mountain pine beetle</name>
    <dbReference type="NCBI Taxonomy" id="77166"/>
    <lineage>
        <taxon>Eukaryota</taxon>
        <taxon>Metazoa</taxon>
        <taxon>Ecdysozoa</taxon>
        <taxon>Arthropoda</taxon>
        <taxon>Hexapoda</taxon>
        <taxon>Insecta</taxon>
        <taxon>Pterygota</taxon>
        <taxon>Neoptera</taxon>
        <taxon>Endopterygota</taxon>
        <taxon>Coleoptera</taxon>
        <taxon>Polyphaga</taxon>
        <taxon>Cucujiformia</taxon>
        <taxon>Curculionidae</taxon>
        <taxon>Scolytinae</taxon>
        <taxon>Dendroctonus</taxon>
    </lineage>
</organism>
<dbReference type="AlphaFoldDB" id="U4TWU1"/>
<feature type="compositionally biased region" description="Polar residues" evidence="1">
    <location>
        <begin position="172"/>
        <end position="184"/>
    </location>
</feature>
<dbReference type="EMBL" id="KB631579">
    <property type="protein sequence ID" value="ERL84443.1"/>
    <property type="molecule type" value="Genomic_DNA"/>
</dbReference>
<dbReference type="Proteomes" id="UP000030742">
    <property type="component" value="Unassembled WGS sequence"/>
</dbReference>
<protein>
    <submittedName>
        <fullName evidence="2">Uncharacterized protein</fullName>
    </submittedName>
</protein>
<reference evidence="2 3" key="1">
    <citation type="journal article" date="2013" name="Genome Biol.">
        <title>Draft genome of the mountain pine beetle, Dendroctonus ponderosae Hopkins, a major forest pest.</title>
        <authorList>
            <person name="Keeling C.I."/>
            <person name="Yuen M.M."/>
            <person name="Liao N.Y."/>
            <person name="Docking T.R."/>
            <person name="Chan S.K."/>
            <person name="Taylor G.A."/>
            <person name="Palmquist D.L."/>
            <person name="Jackman S.D."/>
            <person name="Nguyen A."/>
            <person name="Li M."/>
            <person name="Henderson H."/>
            <person name="Janes J.K."/>
            <person name="Zhao Y."/>
            <person name="Pandoh P."/>
            <person name="Moore R."/>
            <person name="Sperling F.A."/>
            <person name="Huber D.P."/>
            <person name="Birol I."/>
            <person name="Jones S.J."/>
            <person name="Bohlmann J."/>
        </authorList>
    </citation>
    <scope>NUCLEOTIDE SEQUENCE</scope>
</reference>
<feature type="region of interest" description="Disordered" evidence="1">
    <location>
        <begin position="156"/>
        <end position="322"/>
    </location>
</feature>
<sequence length="322" mass="36046">MSADLDDFERELMQYSELGPIPEILAPPPITIQRYQQIIRENNAASIFDADYSCPETTAYTATSPATSEDEENNPEAILYRNEQHVTRVTSGRGRGGRNIFHPPGHQVGLSEDDLELIRDIRKVAPLGYANEITENAIRAHQRAKRLERAMEEIKIAENSGKAQPDVKSDTESVANTSASSPSRKQIDEFEDCIKQETPSPSKPGLKTESQHVSVDEPAPVPISTLLKQCRERHKQKQHRLVRENEASSGKDEAALCNSVPAGSQKTPKKKSSNRPDGENSKYENLPWRQRTNSPPRFPWSGKKSNCQRLSLKSLQDFPPLP</sequence>
<evidence type="ECO:0000313" key="2">
    <source>
        <dbReference type="EMBL" id="ERL84443.1"/>
    </source>
</evidence>
<feature type="compositionally biased region" description="Basic residues" evidence="1">
    <location>
        <begin position="231"/>
        <end position="240"/>
    </location>
</feature>
<accession>U4TWU1</accession>
<evidence type="ECO:0000313" key="3">
    <source>
        <dbReference type="Proteomes" id="UP000030742"/>
    </source>
</evidence>
<proteinExistence type="predicted"/>
<evidence type="ECO:0000256" key="1">
    <source>
        <dbReference type="SAM" id="MobiDB-lite"/>
    </source>
</evidence>
<feature type="compositionally biased region" description="Polar residues" evidence="1">
    <location>
        <begin position="303"/>
        <end position="314"/>
    </location>
</feature>
<gene>
    <name evidence="2" type="ORF">D910_01875</name>
</gene>